<comment type="caution">
    <text evidence="1">The sequence shown here is derived from an EMBL/GenBank/DDBJ whole genome shotgun (WGS) entry which is preliminary data.</text>
</comment>
<sequence length="433" mass="48535">MATNINELMALLRDQNRASSSYTPPPEHKPTVHPNPAVPLILVSESEETDLSQKFLDQYRFCTETPPTLLDLNMMEMRESQTFEAYATEWRGKAGKHIPPITKRQQVHLFHSTLRGAYYSHLLAHNSSFSDLIEAGKNLDMGVKLGRIDGPSRKKDGEASKKQTVGTPTKCGRLILWPHRLLSIPRLHSNMPLLKSNKAESQLRDLLNRLNELQLHKLNKVVLLNHTNASSTRLYQLLPPTYSGNSLQAIRSEQRRPVPILILQYIIKIYAVSFPILILQDYGGEIANIEQEMSAMGITPSRRVYQGLEPADKRKAPAAAFSVIQVVVPFPMKKVTKQEAETFVKMNVDMSRICASKTTVRAFDDSRREVNGEIDLLIDVVGGTSNSPSTELDDSSSDAVEVFLALPTIYAVTEETSFGVHIHPAREDEELTN</sequence>
<evidence type="ECO:0000313" key="2">
    <source>
        <dbReference type="Proteomes" id="UP000233551"/>
    </source>
</evidence>
<dbReference type="AlphaFoldDB" id="A0A2I0JJL1"/>
<organism evidence="1 2">
    <name type="scientific">Punica granatum</name>
    <name type="common">Pomegranate</name>
    <dbReference type="NCBI Taxonomy" id="22663"/>
    <lineage>
        <taxon>Eukaryota</taxon>
        <taxon>Viridiplantae</taxon>
        <taxon>Streptophyta</taxon>
        <taxon>Embryophyta</taxon>
        <taxon>Tracheophyta</taxon>
        <taxon>Spermatophyta</taxon>
        <taxon>Magnoliopsida</taxon>
        <taxon>eudicotyledons</taxon>
        <taxon>Gunneridae</taxon>
        <taxon>Pentapetalae</taxon>
        <taxon>rosids</taxon>
        <taxon>malvids</taxon>
        <taxon>Myrtales</taxon>
        <taxon>Lythraceae</taxon>
        <taxon>Punica</taxon>
    </lineage>
</organism>
<proteinExistence type="predicted"/>
<keyword evidence="2" id="KW-1185">Reference proteome</keyword>
<protein>
    <submittedName>
        <fullName evidence="1">Uncharacterized protein</fullName>
    </submittedName>
</protein>
<name>A0A2I0JJL1_PUNGR</name>
<reference evidence="1 2" key="1">
    <citation type="submission" date="2017-11" db="EMBL/GenBank/DDBJ databases">
        <title>De-novo sequencing of pomegranate (Punica granatum L.) genome.</title>
        <authorList>
            <person name="Akparov Z."/>
            <person name="Amiraslanov A."/>
            <person name="Hajiyeva S."/>
            <person name="Abbasov M."/>
            <person name="Kaur K."/>
            <person name="Hamwieh A."/>
            <person name="Solovyev V."/>
            <person name="Salamov A."/>
            <person name="Braich B."/>
            <person name="Kosarev P."/>
            <person name="Mahmoud A."/>
            <person name="Hajiyev E."/>
            <person name="Babayeva S."/>
            <person name="Izzatullayeva V."/>
            <person name="Mammadov A."/>
            <person name="Mammadov A."/>
            <person name="Sharifova S."/>
            <person name="Ojaghi J."/>
            <person name="Eynullazada K."/>
            <person name="Bayramov B."/>
            <person name="Abdulazimova A."/>
            <person name="Shahmuradov I."/>
        </authorList>
    </citation>
    <scope>NUCLEOTIDE SEQUENCE [LARGE SCALE GENOMIC DNA]</scope>
    <source>
        <strain evidence="2">cv. AG2017</strain>
        <tissue evidence="1">Leaf</tissue>
    </source>
</reference>
<dbReference type="EMBL" id="PGOL01001597">
    <property type="protein sequence ID" value="PKI56461.1"/>
    <property type="molecule type" value="Genomic_DNA"/>
</dbReference>
<gene>
    <name evidence="1" type="ORF">CRG98_023099</name>
</gene>
<evidence type="ECO:0000313" key="1">
    <source>
        <dbReference type="EMBL" id="PKI56461.1"/>
    </source>
</evidence>
<dbReference type="Proteomes" id="UP000233551">
    <property type="component" value="Unassembled WGS sequence"/>
</dbReference>
<accession>A0A2I0JJL1</accession>